<dbReference type="AlphaFoldDB" id="A0A8J2WLN4"/>
<accession>A0A8J2WLN4</accession>
<sequence>MQTFFFCANLYFRSLISLMQIIGLIIFILYVCLPLAFRFLPVFQRHMVFLPYVRWPFGVDFSDPESQGLTGARNLYLETDGEVKVGVWHILPESLMSAKFESPEDSFSSGNPIVLYLHGNSGSRAGSHRIELYKILQSLNYHVVTMDYRGYADSTQAHMSEEGVIADATNVFNYIKKHSKDSMIVVWGHSLGTGVASRTVGQLCSEKRSPDRLILEAPFNNIRDEIRNHPLSYIFRPIPAFDWFFTEPLVANDLAFDSDQHIAKIDSPILILHAQDDAVIPIILAKKLYDVALNQRPAEWPPVQFVEFHYNFGYAHKYICRAPELPSIIQEYIDSSLDTKKSEQKLIV</sequence>
<evidence type="ECO:0000256" key="1">
    <source>
        <dbReference type="SAM" id="Phobius"/>
    </source>
</evidence>
<dbReference type="EMBL" id="CAKKLH010000276">
    <property type="protein sequence ID" value="CAH0107499.1"/>
    <property type="molecule type" value="Genomic_DNA"/>
</dbReference>
<dbReference type="SUPFAM" id="SSF53474">
    <property type="entry name" value="alpha/beta-Hydrolases"/>
    <property type="match status" value="1"/>
</dbReference>
<protein>
    <recommendedName>
        <fullName evidence="2">AB hydrolase-1 domain-containing protein</fullName>
    </recommendedName>
</protein>
<feature type="transmembrane region" description="Helical" evidence="1">
    <location>
        <begin position="15"/>
        <end position="37"/>
    </location>
</feature>
<keyword evidence="1" id="KW-1133">Transmembrane helix</keyword>
<dbReference type="Gene3D" id="3.40.50.1820">
    <property type="entry name" value="alpha/beta hydrolase"/>
    <property type="match status" value="1"/>
</dbReference>
<dbReference type="Proteomes" id="UP000789390">
    <property type="component" value="Unassembled WGS sequence"/>
</dbReference>
<dbReference type="InterPro" id="IPR029058">
    <property type="entry name" value="AB_hydrolase_fold"/>
</dbReference>
<dbReference type="OrthoDB" id="10249433at2759"/>
<evidence type="ECO:0000259" key="2">
    <source>
        <dbReference type="Pfam" id="PF00561"/>
    </source>
</evidence>
<dbReference type="GO" id="GO:0047372">
    <property type="term" value="F:monoacylglycerol lipase activity"/>
    <property type="evidence" value="ECO:0007669"/>
    <property type="project" value="TreeGrafter"/>
</dbReference>
<name>A0A8J2WLN4_9CRUS</name>
<evidence type="ECO:0000313" key="3">
    <source>
        <dbReference type="EMBL" id="CAH0107499.1"/>
    </source>
</evidence>
<keyword evidence="4" id="KW-1185">Reference proteome</keyword>
<keyword evidence="1" id="KW-0472">Membrane</keyword>
<proteinExistence type="predicted"/>
<dbReference type="GO" id="GO:0052651">
    <property type="term" value="P:monoacylglycerol catabolic process"/>
    <property type="evidence" value="ECO:0007669"/>
    <property type="project" value="TreeGrafter"/>
</dbReference>
<feature type="domain" description="AB hydrolase-1" evidence="2">
    <location>
        <begin position="112"/>
        <end position="202"/>
    </location>
</feature>
<reference evidence="3" key="1">
    <citation type="submission" date="2021-11" db="EMBL/GenBank/DDBJ databases">
        <authorList>
            <person name="Schell T."/>
        </authorList>
    </citation>
    <scope>NUCLEOTIDE SEQUENCE</scope>
    <source>
        <strain evidence="3">M5</strain>
    </source>
</reference>
<dbReference type="PANTHER" id="PTHR12277:SF194">
    <property type="entry name" value="FI04476P"/>
    <property type="match status" value="1"/>
</dbReference>
<dbReference type="GO" id="GO:0006660">
    <property type="term" value="P:phosphatidylserine catabolic process"/>
    <property type="evidence" value="ECO:0007669"/>
    <property type="project" value="TreeGrafter"/>
</dbReference>
<dbReference type="Pfam" id="PF00561">
    <property type="entry name" value="Abhydrolase_1"/>
    <property type="match status" value="1"/>
</dbReference>
<dbReference type="GO" id="GO:0004622">
    <property type="term" value="F:phosphatidylcholine lysophospholipase activity"/>
    <property type="evidence" value="ECO:0007669"/>
    <property type="project" value="TreeGrafter"/>
</dbReference>
<comment type="caution">
    <text evidence="3">The sequence shown here is derived from an EMBL/GenBank/DDBJ whole genome shotgun (WGS) entry which is preliminary data.</text>
</comment>
<dbReference type="GO" id="GO:0005789">
    <property type="term" value="C:endoplasmic reticulum membrane"/>
    <property type="evidence" value="ECO:0007669"/>
    <property type="project" value="TreeGrafter"/>
</dbReference>
<dbReference type="InterPro" id="IPR000073">
    <property type="entry name" value="AB_hydrolase_1"/>
</dbReference>
<evidence type="ECO:0000313" key="4">
    <source>
        <dbReference type="Proteomes" id="UP000789390"/>
    </source>
</evidence>
<dbReference type="PANTHER" id="PTHR12277">
    <property type="entry name" value="ALPHA/BETA HYDROLASE DOMAIN-CONTAINING PROTEIN"/>
    <property type="match status" value="1"/>
</dbReference>
<keyword evidence="1" id="KW-0812">Transmembrane</keyword>
<gene>
    <name evidence="3" type="ORF">DGAL_LOCUS10802</name>
</gene>
<organism evidence="3 4">
    <name type="scientific">Daphnia galeata</name>
    <dbReference type="NCBI Taxonomy" id="27404"/>
    <lineage>
        <taxon>Eukaryota</taxon>
        <taxon>Metazoa</taxon>
        <taxon>Ecdysozoa</taxon>
        <taxon>Arthropoda</taxon>
        <taxon>Crustacea</taxon>
        <taxon>Branchiopoda</taxon>
        <taxon>Diplostraca</taxon>
        <taxon>Cladocera</taxon>
        <taxon>Anomopoda</taxon>
        <taxon>Daphniidae</taxon>
        <taxon>Daphnia</taxon>
    </lineage>
</organism>